<proteinExistence type="predicted"/>
<dbReference type="GO" id="GO:0008726">
    <property type="term" value="F:alkanesulfonate monooxygenase activity"/>
    <property type="evidence" value="ECO:0007669"/>
    <property type="project" value="TreeGrafter"/>
</dbReference>
<keyword evidence="3" id="KW-0560">Oxidoreductase</keyword>
<accession>A0AAU7TED6</accession>
<dbReference type="InterPro" id="IPR036661">
    <property type="entry name" value="Luciferase-like_sf"/>
</dbReference>
<dbReference type="Pfam" id="PF00296">
    <property type="entry name" value="Bac_luciferase"/>
    <property type="match status" value="1"/>
</dbReference>
<evidence type="ECO:0000259" key="5">
    <source>
        <dbReference type="Pfam" id="PF00296"/>
    </source>
</evidence>
<keyword evidence="1" id="KW-0285">Flavoprotein</keyword>
<name>A0AAU7TED6_9ACTN</name>
<dbReference type="SUPFAM" id="SSF51679">
    <property type="entry name" value="Bacterial luciferase-like"/>
    <property type="match status" value="1"/>
</dbReference>
<evidence type="ECO:0000313" key="6">
    <source>
        <dbReference type="EMBL" id="XBV25048.1"/>
    </source>
</evidence>
<evidence type="ECO:0000256" key="4">
    <source>
        <dbReference type="ARBA" id="ARBA00023033"/>
    </source>
</evidence>
<evidence type="ECO:0000256" key="2">
    <source>
        <dbReference type="ARBA" id="ARBA00022643"/>
    </source>
</evidence>
<organism evidence="6">
    <name type="scientific">Kribbella sp. HUAS MG21</name>
    <dbReference type="NCBI Taxonomy" id="3160966"/>
    <lineage>
        <taxon>Bacteria</taxon>
        <taxon>Bacillati</taxon>
        <taxon>Actinomycetota</taxon>
        <taxon>Actinomycetes</taxon>
        <taxon>Propionibacteriales</taxon>
        <taxon>Kribbellaceae</taxon>
        <taxon>Kribbella</taxon>
    </lineage>
</organism>
<gene>
    <name evidence="6" type="ORF">ABN611_01260</name>
</gene>
<evidence type="ECO:0000256" key="3">
    <source>
        <dbReference type="ARBA" id="ARBA00023002"/>
    </source>
</evidence>
<keyword evidence="4" id="KW-0503">Monooxygenase</keyword>
<dbReference type="Gene3D" id="3.20.20.30">
    <property type="entry name" value="Luciferase-like domain"/>
    <property type="match status" value="1"/>
</dbReference>
<sequence length="283" mass="29822">MTAASAGAPAKPGRPRLGLSLPNFAEPQVLVDLGVRAEVAGWDGLFLWDHLHGSPAFPVPTADPWVVLGALAVRTERITIGTGVTSVPRRQPEKLARETVTVDHLSGGRLVLGVGLGEPPAEHTAYGRAADRPTLAARLDEGLEVVAGLWSGQPFSHRGEHFTIEEAQFLPAPVQQPRIPVWVSCTFPYTRPRARAAQWDGAVLAAVGAGGTIERVTVAEARAAVNEITALRGPRSGPFDVALATTGLPTEREQAAYAAVGVTWILAAGWLDGMPDLIEAGAR</sequence>
<dbReference type="GO" id="GO:0046306">
    <property type="term" value="P:alkanesulfonate catabolic process"/>
    <property type="evidence" value="ECO:0007669"/>
    <property type="project" value="TreeGrafter"/>
</dbReference>
<evidence type="ECO:0000256" key="1">
    <source>
        <dbReference type="ARBA" id="ARBA00022630"/>
    </source>
</evidence>
<keyword evidence="2" id="KW-0288">FMN</keyword>
<dbReference type="PANTHER" id="PTHR42847:SF4">
    <property type="entry name" value="ALKANESULFONATE MONOOXYGENASE-RELATED"/>
    <property type="match status" value="1"/>
</dbReference>
<dbReference type="InterPro" id="IPR011251">
    <property type="entry name" value="Luciferase-like_dom"/>
</dbReference>
<dbReference type="PANTHER" id="PTHR42847">
    <property type="entry name" value="ALKANESULFONATE MONOOXYGENASE"/>
    <property type="match status" value="1"/>
</dbReference>
<dbReference type="RefSeq" id="WP_350277863.1">
    <property type="nucleotide sequence ID" value="NZ_CP158165.1"/>
</dbReference>
<reference evidence="6" key="1">
    <citation type="submission" date="2024-06" db="EMBL/GenBank/DDBJ databases">
        <title>Kribbella sp. strain HUAS MG21 genome sequences.</title>
        <authorList>
            <person name="Mo P."/>
        </authorList>
    </citation>
    <scope>NUCLEOTIDE SEQUENCE</scope>
    <source>
        <strain evidence="6">HUAS MG21</strain>
    </source>
</reference>
<protein>
    <submittedName>
        <fullName evidence="6">LLM class flavin-dependent oxidoreductase</fullName>
    </submittedName>
</protein>
<dbReference type="AlphaFoldDB" id="A0AAU7TED6"/>
<dbReference type="InterPro" id="IPR050172">
    <property type="entry name" value="SsuD_RutA_monooxygenase"/>
</dbReference>
<feature type="domain" description="Luciferase-like" evidence="5">
    <location>
        <begin position="26"/>
        <end position="262"/>
    </location>
</feature>
<dbReference type="EMBL" id="CP158165">
    <property type="protein sequence ID" value="XBV25048.1"/>
    <property type="molecule type" value="Genomic_DNA"/>
</dbReference>